<dbReference type="AlphaFoldDB" id="B0DQL5"/>
<dbReference type="OrthoDB" id="432970at2759"/>
<keyword evidence="3" id="KW-1185">Reference proteome</keyword>
<proteinExistence type="predicted"/>
<feature type="compositionally biased region" description="Basic and acidic residues" evidence="1">
    <location>
        <begin position="22"/>
        <end position="37"/>
    </location>
</feature>
<evidence type="ECO:0000256" key="1">
    <source>
        <dbReference type="SAM" id="MobiDB-lite"/>
    </source>
</evidence>
<name>B0DQL5_LACBS</name>
<dbReference type="HOGENOM" id="CLU_1619318_0_0_1"/>
<evidence type="ECO:0000313" key="2">
    <source>
        <dbReference type="EMBL" id="EDR03051.1"/>
    </source>
</evidence>
<dbReference type="EMBL" id="DS547126">
    <property type="protein sequence ID" value="EDR03051.1"/>
    <property type="molecule type" value="Genomic_DNA"/>
</dbReference>
<dbReference type="InParanoid" id="B0DQL5"/>
<dbReference type="Proteomes" id="UP000001194">
    <property type="component" value="Unassembled WGS sequence"/>
</dbReference>
<gene>
    <name evidence="2" type="ORF">LACBIDRAFT_307624</name>
</gene>
<protein>
    <submittedName>
        <fullName evidence="2">Predicted protein</fullName>
    </submittedName>
</protein>
<feature type="region of interest" description="Disordered" evidence="1">
    <location>
        <begin position="1"/>
        <end position="37"/>
    </location>
</feature>
<dbReference type="GeneID" id="6081901"/>
<evidence type="ECO:0000313" key="3">
    <source>
        <dbReference type="Proteomes" id="UP000001194"/>
    </source>
</evidence>
<reference evidence="2 3" key="1">
    <citation type="journal article" date="2008" name="Nature">
        <title>The genome of Laccaria bicolor provides insights into mycorrhizal symbiosis.</title>
        <authorList>
            <person name="Martin F."/>
            <person name="Aerts A."/>
            <person name="Ahren D."/>
            <person name="Brun A."/>
            <person name="Danchin E.G.J."/>
            <person name="Duchaussoy F."/>
            <person name="Gibon J."/>
            <person name="Kohler A."/>
            <person name="Lindquist E."/>
            <person name="Pereda V."/>
            <person name="Salamov A."/>
            <person name="Shapiro H.J."/>
            <person name="Wuyts J."/>
            <person name="Blaudez D."/>
            <person name="Buee M."/>
            <person name="Brokstein P."/>
            <person name="Canbaeck B."/>
            <person name="Cohen D."/>
            <person name="Courty P.E."/>
            <person name="Coutinho P.M."/>
            <person name="Delaruelle C."/>
            <person name="Detter J.C."/>
            <person name="Deveau A."/>
            <person name="DiFazio S."/>
            <person name="Duplessis S."/>
            <person name="Fraissinet-Tachet L."/>
            <person name="Lucic E."/>
            <person name="Frey-Klett P."/>
            <person name="Fourrey C."/>
            <person name="Feussner I."/>
            <person name="Gay G."/>
            <person name="Grimwood J."/>
            <person name="Hoegger P.J."/>
            <person name="Jain P."/>
            <person name="Kilaru S."/>
            <person name="Labbe J."/>
            <person name="Lin Y.C."/>
            <person name="Legue V."/>
            <person name="Le Tacon F."/>
            <person name="Marmeisse R."/>
            <person name="Melayah D."/>
            <person name="Montanini B."/>
            <person name="Muratet M."/>
            <person name="Nehls U."/>
            <person name="Niculita-Hirzel H."/>
            <person name="Oudot-Le Secq M.P."/>
            <person name="Peter M."/>
            <person name="Quesneville H."/>
            <person name="Rajashekar B."/>
            <person name="Reich M."/>
            <person name="Rouhier N."/>
            <person name="Schmutz J."/>
            <person name="Yin T."/>
            <person name="Chalot M."/>
            <person name="Henrissat B."/>
            <person name="Kuees U."/>
            <person name="Lucas S."/>
            <person name="Van de Peer Y."/>
            <person name="Podila G.K."/>
            <person name="Polle A."/>
            <person name="Pukkila P.J."/>
            <person name="Richardson P.M."/>
            <person name="Rouze P."/>
            <person name="Sanders I.R."/>
            <person name="Stajich J.E."/>
            <person name="Tunlid A."/>
            <person name="Tuskan G."/>
            <person name="Grigoriev I.V."/>
        </authorList>
    </citation>
    <scope>NUCLEOTIDE SEQUENCE [LARGE SCALE GENOMIC DNA]</scope>
    <source>
        <strain evidence="3">S238N-H82 / ATCC MYA-4686</strain>
    </source>
</reference>
<sequence length="164" mass="18879">MTTPLADLPQPPRHGPLPQQRHHNDTSSIDKHPPDRREATTMRWHRVALAAGSSQAADEHLTKNLHKFTSVHTSLDWAGFQALQLKRVPANVRRNALLINLNCHNHVESYRRFFLTHILPTTYIRDLPIIADIQRCEERCRYSGGIARHHHPMRRCLPGHARQG</sequence>
<dbReference type="KEGG" id="lbc:LACBIDRAFT_307624"/>
<organism evidence="3">
    <name type="scientific">Laccaria bicolor (strain S238N-H82 / ATCC MYA-4686)</name>
    <name type="common">Bicoloured deceiver</name>
    <name type="synonym">Laccaria laccata var. bicolor</name>
    <dbReference type="NCBI Taxonomy" id="486041"/>
    <lineage>
        <taxon>Eukaryota</taxon>
        <taxon>Fungi</taxon>
        <taxon>Dikarya</taxon>
        <taxon>Basidiomycota</taxon>
        <taxon>Agaricomycotina</taxon>
        <taxon>Agaricomycetes</taxon>
        <taxon>Agaricomycetidae</taxon>
        <taxon>Agaricales</taxon>
        <taxon>Agaricineae</taxon>
        <taxon>Hydnangiaceae</taxon>
        <taxon>Laccaria</taxon>
    </lineage>
</organism>
<dbReference type="RefSeq" id="XP_001886192.1">
    <property type="nucleotide sequence ID" value="XM_001886157.1"/>
</dbReference>
<accession>B0DQL5</accession>